<dbReference type="AlphaFoldDB" id="A0A3A9K7B5"/>
<dbReference type="OrthoDB" id="9775255at2"/>
<keyword evidence="6 8" id="KW-0368">Histidine biosynthesis</keyword>
<proteinExistence type="inferred from homology"/>
<comment type="catalytic activity">
    <reaction evidence="7 8">
        <text>L-histidinol phosphate + H2O = L-histidinol + phosphate</text>
        <dbReference type="Rhea" id="RHEA:14465"/>
        <dbReference type="ChEBI" id="CHEBI:15377"/>
        <dbReference type="ChEBI" id="CHEBI:43474"/>
        <dbReference type="ChEBI" id="CHEBI:57699"/>
        <dbReference type="ChEBI" id="CHEBI:57980"/>
        <dbReference type="EC" id="3.1.3.15"/>
    </reaction>
</comment>
<dbReference type="GO" id="GO:0000105">
    <property type="term" value="P:L-histidine biosynthetic process"/>
    <property type="evidence" value="ECO:0007669"/>
    <property type="project" value="UniProtKB-UniRule"/>
</dbReference>
<dbReference type="PANTHER" id="PTHR21039">
    <property type="entry name" value="HISTIDINOL PHOSPHATASE-RELATED"/>
    <property type="match status" value="1"/>
</dbReference>
<evidence type="ECO:0000256" key="2">
    <source>
        <dbReference type="ARBA" id="ARBA00009152"/>
    </source>
</evidence>
<dbReference type="GO" id="GO:0005737">
    <property type="term" value="C:cytoplasm"/>
    <property type="evidence" value="ECO:0007669"/>
    <property type="project" value="TreeGrafter"/>
</dbReference>
<dbReference type="RefSeq" id="WP_110934840.1">
    <property type="nucleotide sequence ID" value="NZ_KZ614146.1"/>
</dbReference>
<dbReference type="SUPFAM" id="SSF89550">
    <property type="entry name" value="PHP domain-like"/>
    <property type="match status" value="1"/>
</dbReference>
<evidence type="ECO:0000256" key="7">
    <source>
        <dbReference type="ARBA" id="ARBA00049158"/>
    </source>
</evidence>
<dbReference type="EC" id="3.1.3.15" evidence="3 8"/>
<keyword evidence="5 8" id="KW-0378">Hydrolase</keyword>
<dbReference type="Gene3D" id="3.20.20.140">
    <property type="entry name" value="Metal-dependent hydrolases"/>
    <property type="match status" value="1"/>
</dbReference>
<evidence type="ECO:0000259" key="9">
    <source>
        <dbReference type="Pfam" id="PF02811"/>
    </source>
</evidence>
<evidence type="ECO:0000313" key="11">
    <source>
        <dbReference type="Proteomes" id="UP000281498"/>
    </source>
</evidence>
<dbReference type="CDD" id="cd12110">
    <property type="entry name" value="PHP_HisPPase_Hisj_like"/>
    <property type="match status" value="1"/>
</dbReference>
<comment type="caution">
    <text evidence="10">The sequence shown here is derived from an EMBL/GenBank/DDBJ whole genome shotgun (WGS) entry which is preliminary data.</text>
</comment>
<dbReference type="Proteomes" id="UP000281498">
    <property type="component" value="Unassembled WGS sequence"/>
</dbReference>
<keyword evidence="11" id="KW-1185">Reference proteome</keyword>
<accession>A0A3A9K7B5</accession>
<comment type="similarity">
    <text evidence="2 8">Belongs to the PHP hydrolase family. HisK subfamily.</text>
</comment>
<dbReference type="NCBIfam" id="NF005996">
    <property type="entry name" value="PRK08123.1"/>
    <property type="match status" value="1"/>
</dbReference>
<dbReference type="EMBL" id="PDOE01000005">
    <property type="protein sequence ID" value="RKL66740.1"/>
    <property type="molecule type" value="Genomic_DNA"/>
</dbReference>
<protein>
    <recommendedName>
        <fullName evidence="3 8">Histidinol-phosphatase</fullName>
        <shortName evidence="8">HolPase</shortName>
        <ecNumber evidence="3 8">3.1.3.15</ecNumber>
    </recommendedName>
</protein>
<reference evidence="10 11" key="1">
    <citation type="submission" date="2017-10" db="EMBL/GenBank/DDBJ databases">
        <title>Bacillus sp. nov., a halophilic bacterium isolated from a Keqin Lake.</title>
        <authorList>
            <person name="Wang H."/>
        </authorList>
    </citation>
    <scope>NUCLEOTIDE SEQUENCE [LARGE SCALE GENOMIC DNA]</scope>
    <source>
        <strain evidence="10 11">KCTC 13187</strain>
    </source>
</reference>
<dbReference type="Pfam" id="PF02811">
    <property type="entry name" value="PHP"/>
    <property type="match status" value="1"/>
</dbReference>
<comment type="pathway">
    <text evidence="1 8">Amino-acid biosynthesis; L-histidine biosynthesis; L-histidine from 5-phospho-alpha-D-ribose 1-diphosphate: step 8/9.</text>
</comment>
<evidence type="ECO:0000256" key="5">
    <source>
        <dbReference type="ARBA" id="ARBA00022801"/>
    </source>
</evidence>
<evidence type="ECO:0000256" key="8">
    <source>
        <dbReference type="RuleBase" id="RU366003"/>
    </source>
</evidence>
<sequence length="267" mass="30850">MIRRDGHIHTPFCPHGSKDMFSSYIEQAIKQGFSTISFTEHAPLPRGFSDPVPDKDSGLALDLLPQYLEACNEMKQEYSQHITIYTGLEVDYIEGFEQETREFLDEWGPFIDDSILSLHFLQTTEGHYTCMDFSPESFEFLIKQCDTVEDVYKLYYLCLLRSIRWDLGPFKPKRLGHMTLVRKFQKLFPTNFDDSKYINLVLRSMKEHNMSLDVNAAGLVKQHCMEVYPPIEVLLRAKQLGIQCVYGSDSHQAKQIGIGKAELDNFI</sequence>
<evidence type="ECO:0000256" key="1">
    <source>
        <dbReference type="ARBA" id="ARBA00004970"/>
    </source>
</evidence>
<evidence type="ECO:0000256" key="6">
    <source>
        <dbReference type="ARBA" id="ARBA00023102"/>
    </source>
</evidence>
<dbReference type="UniPathway" id="UPA00031">
    <property type="reaction ID" value="UER00013"/>
</dbReference>
<feature type="domain" description="PHP" evidence="9">
    <location>
        <begin position="5"/>
        <end position="216"/>
    </location>
</feature>
<evidence type="ECO:0000313" key="10">
    <source>
        <dbReference type="EMBL" id="RKL66740.1"/>
    </source>
</evidence>
<evidence type="ECO:0000256" key="4">
    <source>
        <dbReference type="ARBA" id="ARBA00022605"/>
    </source>
</evidence>
<dbReference type="InterPro" id="IPR004013">
    <property type="entry name" value="PHP_dom"/>
</dbReference>
<dbReference type="GO" id="GO:0004401">
    <property type="term" value="F:histidinol-phosphatase activity"/>
    <property type="evidence" value="ECO:0007669"/>
    <property type="project" value="UniProtKB-UniRule"/>
</dbReference>
<name>A0A3A9K7B5_9BACI</name>
<organism evidence="10 11">
    <name type="scientific">Salipaludibacillus neizhouensis</name>
    <dbReference type="NCBI Taxonomy" id="885475"/>
    <lineage>
        <taxon>Bacteria</taxon>
        <taxon>Bacillati</taxon>
        <taxon>Bacillota</taxon>
        <taxon>Bacilli</taxon>
        <taxon>Bacillales</taxon>
        <taxon>Bacillaceae</taxon>
    </lineage>
</organism>
<dbReference type="InterPro" id="IPR016195">
    <property type="entry name" value="Pol/histidinol_Pase-like"/>
</dbReference>
<dbReference type="InterPro" id="IPR010140">
    <property type="entry name" value="Histidinol_P_phosphatase_HisJ"/>
</dbReference>
<evidence type="ECO:0000256" key="3">
    <source>
        <dbReference type="ARBA" id="ARBA00013085"/>
    </source>
</evidence>
<dbReference type="PANTHER" id="PTHR21039:SF0">
    <property type="entry name" value="HISTIDINOL-PHOSPHATASE"/>
    <property type="match status" value="1"/>
</dbReference>
<gene>
    <name evidence="10" type="ORF">CR203_12935</name>
</gene>
<keyword evidence="4 8" id="KW-0028">Amino-acid biosynthesis</keyword>
<dbReference type="NCBIfam" id="TIGR01856">
    <property type="entry name" value="hisJ_fam"/>
    <property type="match status" value="1"/>
</dbReference>